<evidence type="ECO:0000313" key="1">
    <source>
        <dbReference type="EMBL" id="KIU01691.1"/>
    </source>
</evidence>
<reference evidence="1 2" key="1">
    <citation type="submission" date="2015-01" db="EMBL/GenBank/DDBJ databases">
        <title>Characterization of Swiss Staphylococcus aureus strains involved in food poisoning.</title>
        <authorList>
            <person name="Crovadore J."/>
            <person name="Chablais R."/>
            <person name="Tonacini J."/>
            <person name="Schnyder B."/>
            <person name="Lefort F."/>
        </authorList>
    </citation>
    <scope>NUCLEOTIDE SEQUENCE [LARGE SCALE GENOMIC DNA]</scope>
    <source>
        <strain evidence="1 2">SA-120</strain>
    </source>
</reference>
<sequence>VGRLLHQPADESDQARLARTLQPLGIQDGVDRAIALVGIVIDQHIVIAVPMAHFVGGARHAGVDHFGRVGGAVDQALMEFLERRRQDEPPHHVAAGELEQLLGALPVDVEQHVAARIEDRLDMRARGAVA</sequence>
<dbReference type="AlphaFoldDB" id="A0AA40JQJ1"/>
<feature type="non-terminal residue" evidence="1">
    <location>
        <position position="130"/>
    </location>
</feature>
<name>A0AA40JQJ1_STAAU</name>
<feature type="non-terminal residue" evidence="1">
    <location>
        <position position="1"/>
    </location>
</feature>
<dbReference type="EMBL" id="JXIG01000076">
    <property type="protein sequence ID" value="KIU01691.1"/>
    <property type="molecule type" value="Genomic_DNA"/>
</dbReference>
<accession>A0AA40JQJ1</accession>
<organism evidence="1 2">
    <name type="scientific">Staphylococcus aureus</name>
    <dbReference type="NCBI Taxonomy" id="1280"/>
    <lineage>
        <taxon>Bacteria</taxon>
        <taxon>Bacillati</taxon>
        <taxon>Bacillota</taxon>
        <taxon>Bacilli</taxon>
        <taxon>Bacillales</taxon>
        <taxon>Staphylococcaceae</taxon>
        <taxon>Staphylococcus</taxon>
    </lineage>
</organism>
<gene>
    <name evidence="1" type="ORF">QU38_00325</name>
</gene>
<protein>
    <submittedName>
        <fullName evidence="1">Uncharacterized protein</fullName>
    </submittedName>
</protein>
<evidence type="ECO:0000313" key="2">
    <source>
        <dbReference type="Proteomes" id="UP000032274"/>
    </source>
</evidence>
<dbReference type="Proteomes" id="UP000032274">
    <property type="component" value="Unassembled WGS sequence"/>
</dbReference>
<comment type="caution">
    <text evidence="1">The sequence shown here is derived from an EMBL/GenBank/DDBJ whole genome shotgun (WGS) entry which is preliminary data.</text>
</comment>
<proteinExistence type="predicted"/>